<accession>A0A9P6HV69</accession>
<protein>
    <recommendedName>
        <fullName evidence="1">Heterokaryon incompatibility domain-containing protein</fullName>
    </recommendedName>
</protein>
<evidence type="ECO:0000259" key="1">
    <source>
        <dbReference type="Pfam" id="PF06985"/>
    </source>
</evidence>
<dbReference type="PANTHER" id="PTHR33112">
    <property type="entry name" value="DOMAIN PROTEIN, PUTATIVE-RELATED"/>
    <property type="match status" value="1"/>
</dbReference>
<sequence length="658" mass="71740">MNSTGTPPYDNGDVVGYLVDEATMADNCIQRIKMQIQQCTEDPEKHSRCLASLSGYQKLQPHDAELPTRLVRVIRTAGGSTDARLEITTPGQRGSYATLSHRWSQETHRHRTLTSNLAAGGGVKNGMSGLSRLFQDAILICDKLDIEYIWIDSICIIQDDLEGDWKREALKLASYYQNSIVTIAATSYHGDRGYFHPRSIGAVPPVVCLPYFDRSGVPDGKIFLQPMSGRAQDAEYHRQVTTGPLLSRGWVFQEWILSRRVLCFTESGPVLHCQAVGPTFSDGHIVAVPADVVASEKASSDDREGDPFPTRMLAAVDFSDPKQLALAWEEIVRGYTATNLTKPSDKLIALAGIASEFGGAFDATTRTCLGPHSGAAANYACGLWLSDICRGLLWERVQLSGTPTPPRVAGFPTWSWASTAGAVHWPRQEDPGFLRPTLYDVRSQIRTFDRVNGRLESLTRLIGARTVDASAALDSGTGRTAAAPQAREHTYHDTFAFLELEGLLQPVTVHGYFPSDVDVNVVGTITNVCPRDCNRGWRTVSLCAAAPDVVVGYAAVEHPDLQVDDNGPLGSDNRVEVSALLLSRVRRVKYGALIGSLLPWHDVYNVLFVKKANVAVGGLRVDGGGGGDVYERVGSGKLFGNDVGDAYRATERRVLRLV</sequence>
<dbReference type="PANTHER" id="PTHR33112:SF16">
    <property type="entry name" value="HETEROKARYON INCOMPATIBILITY DOMAIN-CONTAINING PROTEIN"/>
    <property type="match status" value="1"/>
</dbReference>
<evidence type="ECO:0000313" key="2">
    <source>
        <dbReference type="EMBL" id="KAF9870695.1"/>
    </source>
</evidence>
<dbReference type="Proteomes" id="UP000781932">
    <property type="component" value="Unassembled WGS sequence"/>
</dbReference>
<dbReference type="GeneID" id="62167585"/>
<dbReference type="EMBL" id="JAATWM020000051">
    <property type="protein sequence ID" value="KAF9870695.1"/>
    <property type="molecule type" value="Genomic_DNA"/>
</dbReference>
<evidence type="ECO:0000313" key="3">
    <source>
        <dbReference type="Proteomes" id="UP000781932"/>
    </source>
</evidence>
<gene>
    <name evidence="2" type="ORF">CkaCkLH20_11797</name>
</gene>
<reference evidence="2" key="1">
    <citation type="submission" date="2020-03" db="EMBL/GenBank/DDBJ databases">
        <authorList>
            <person name="He L."/>
        </authorList>
    </citation>
    <scope>NUCLEOTIDE SEQUENCE</scope>
    <source>
        <strain evidence="2">CkLH20</strain>
    </source>
</reference>
<name>A0A9P6HV69_9PEZI</name>
<keyword evidence="3" id="KW-1185">Reference proteome</keyword>
<proteinExistence type="predicted"/>
<dbReference type="RefSeq" id="XP_038740156.1">
    <property type="nucleotide sequence ID" value="XM_038894511.1"/>
</dbReference>
<organism evidence="2 3">
    <name type="scientific">Colletotrichum karsti</name>
    <dbReference type="NCBI Taxonomy" id="1095194"/>
    <lineage>
        <taxon>Eukaryota</taxon>
        <taxon>Fungi</taxon>
        <taxon>Dikarya</taxon>
        <taxon>Ascomycota</taxon>
        <taxon>Pezizomycotina</taxon>
        <taxon>Sordariomycetes</taxon>
        <taxon>Hypocreomycetidae</taxon>
        <taxon>Glomerellales</taxon>
        <taxon>Glomerellaceae</taxon>
        <taxon>Colletotrichum</taxon>
        <taxon>Colletotrichum boninense species complex</taxon>
    </lineage>
</organism>
<dbReference type="AlphaFoldDB" id="A0A9P6HV69"/>
<comment type="caution">
    <text evidence="2">The sequence shown here is derived from an EMBL/GenBank/DDBJ whole genome shotgun (WGS) entry which is preliminary data.</text>
</comment>
<dbReference type="Pfam" id="PF06985">
    <property type="entry name" value="HET"/>
    <property type="match status" value="1"/>
</dbReference>
<dbReference type="InterPro" id="IPR010730">
    <property type="entry name" value="HET"/>
</dbReference>
<dbReference type="OrthoDB" id="4161196at2759"/>
<reference evidence="2" key="2">
    <citation type="submission" date="2020-11" db="EMBL/GenBank/DDBJ databases">
        <title>Whole genome sequencing of Colletotrichum sp.</title>
        <authorList>
            <person name="Li H."/>
        </authorList>
    </citation>
    <scope>NUCLEOTIDE SEQUENCE</scope>
    <source>
        <strain evidence="2">CkLH20</strain>
    </source>
</reference>
<feature type="domain" description="Heterokaryon incompatibility" evidence="1">
    <location>
        <begin position="96"/>
        <end position="254"/>
    </location>
</feature>